<dbReference type="Proteomes" id="UP000266188">
    <property type="component" value="Unassembled WGS sequence"/>
</dbReference>
<comment type="caution">
    <text evidence="3">The sequence shown here is derived from an EMBL/GenBank/DDBJ whole genome shotgun (WGS) entry which is preliminary data.</text>
</comment>
<evidence type="ECO:0000313" key="4">
    <source>
        <dbReference type="Proteomes" id="UP000266188"/>
    </source>
</evidence>
<evidence type="ECO:0000256" key="1">
    <source>
        <dbReference type="SAM" id="SignalP"/>
    </source>
</evidence>
<dbReference type="AlphaFoldDB" id="A0A3A2Z3G4"/>
<name>A0A3A2Z3G4_9EURO</name>
<accession>A0A3A2Z3G4</accession>
<feature type="signal peptide" evidence="1">
    <location>
        <begin position="1"/>
        <end position="26"/>
    </location>
</feature>
<organism evidence="3 4">
    <name type="scientific">Aspergillus sclerotialis</name>
    <dbReference type="NCBI Taxonomy" id="2070753"/>
    <lineage>
        <taxon>Eukaryota</taxon>
        <taxon>Fungi</taxon>
        <taxon>Dikarya</taxon>
        <taxon>Ascomycota</taxon>
        <taxon>Pezizomycotina</taxon>
        <taxon>Eurotiomycetes</taxon>
        <taxon>Eurotiomycetidae</taxon>
        <taxon>Eurotiales</taxon>
        <taxon>Aspergillaceae</taxon>
        <taxon>Aspergillus</taxon>
        <taxon>Aspergillus subgen. Polypaecilum</taxon>
    </lineage>
</organism>
<dbReference type="STRING" id="2070753.A0A3A2Z3G4"/>
<protein>
    <submittedName>
        <fullName evidence="3">WSC domain protein</fullName>
    </submittedName>
</protein>
<proteinExistence type="predicted"/>
<dbReference type="InterPro" id="IPR002889">
    <property type="entry name" value="WSC_carb-bd"/>
</dbReference>
<dbReference type="Pfam" id="PF01822">
    <property type="entry name" value="WSC"/>
    <property type="match status" value="1"/>
</dbReference>
<dbReference type="OrthoDB" id="2019572at2759"/>
<feature type="non-terminal residue" evidence="3">
    <location>
        <position position="103"/>
    </location>
</feature>
<gene>
    <name evidence="3" type="ORF">PHISCL_10920</name>
</gene>
<dbReference type="EMBL" id="MVGC01002918">
    <property type="protein sequence ID" value="RJE16743.1"/>
    <property type="molecule type" value="Genomic_DNA"/>
</dbReference>
<keyword evidence="1" id="KW-0732">Signal</keyword>
<evidence type="ECO:0000259" key="2">
    <source>
        <dbReference type="Pfam" id="PF01822"/>
    </source>
</evidence>
<evidence type="ECO:0000313" key="3">
    <source>
        <dbReference type="EMBL" id="RJE16743.1"/>
    </source>
</evidence>
<feature type="domain" description="WSC" evidence="2">
    <location>
        <begin position="30"/>
        <end position="94"/>
    </location>
</feature>
<sequence length="103" mass="11232">MKPPTMRSSLAVTLLLASSLPAAVNAEMLFKGCYKSVDWMKDLGSYTYQSSGYCQNQCQDMDKPVLALWKGSNCLCGDKLPSKSKKVSKDQCNVVAMVGPKIC</sequence>
<keyword evidence="4" id="KW-1185">Reference proteome</keyword>
<feature type="chain" id="PRO_5017360754" evidence="1">
    <location>
        <begin position="27"/>
        <end position="103"/>
    </location>
</feature>
<reference evidence="4" key="1">
    <citation type="submission" date="2017-02" db="EMBL/GenBank/DDBJ databases">
        <authorList>
            <person name="Tafer H."/>
            <person name="Lopandic K."/>
        </authorList>
    </citation>
    <scope>NUCLEOTIDE SEQUENCE [LARGE SCALE GENOMIC DNA]</scope>
    <source>
        <strain evidence="4">CBS 366.77</strain>
    </source>
</reference>